<dbReference type="AlphaFoldDB" id="A0A4Q7MFZ4"/>
<proteinExistence type="predicted"/>
<sequence>MATISEQEMLRIYRETFPAVALMVRNLGGNLESAKDLFHDALVIYCEKQSAGSLEINVSERSYLKGIVRNLWNRQFRNRLFTTSLDESDEEEMYYEENRQSESLLSTSLLRFLQTAGKKCMQLLQAYYYDQQNMQEISEQFHFSSARSATVQKFKCLEKLREQLKTSALYEESFA</sequence>
<organism evidence="1 2">
    <name type="scientific">Pseudobacter ginsenosidimutans</name>
    <dbReference type="NCBI Taxonomy" id="661488"/>
    <lineage>
        <taxon>Bacteria</taxon>
        <taxon>Pseudomonadati</taxon>
        <taxon>Bacteroidota</taxon>
        <taxon>Chitinophagia</taxon>
        <taxon>Chitinophagales</taxon>
        <taxon>Chitinophagaceae</taxon>
        <taxon>Pseudobacter</taxon>
    </lineage>
</organism>
<accession>A0A4Q7MFZ4</accession>
<dbReference type="SUPFAM" id="SSF88946">
    <property type="entry name" value="Sigma2 domain of RNA polymerase sigma factors"/>
    <property type="match status" value="1"/>
</dbReference>
<protein>
    <submittedName>
        <fullName evidence="1">RNA polymerase sigma factor (Sigma-70 family)</fullName>
    </submittedName>
</protein>
<dbReference type="InterPro" id="IPR013325">
    <property type="entry name" value="RNA_pol_sigma_r2"/>
</dbReference>
<gene>
    <name evidence="1" type="ORF">EV199_5491</name>
</gene>
<dbReference type="OrthoDB" id="1163416at2"/>
<dbReference type="Proteomes" id="UP000293874">
    <property type="component" value="Unassembled WGS sequence"/>
</dbReference>
<dbReference type="Gene3D" id="1.10.1740.10">
    <property type="match status" value="1"/>
</dbReference>
<dbReference type="EMBL" id="SGXA01000004">
    <property type="protein sequence ID" value="RZS67106.1"/>
    <property type="molecule type" value="Genomic_DNA"/>
</dbReference>
<evidence type="ECO:0000313" key="1">
    <source>
        <dbReference type="EMBL" id="RZS67106.1"/>
    </source>
</evidence>
<dbReference type="GO" id="GO:0006352">
    <property type="term" value="P:DNA-templated transcription initiation"/>
    <property type="evidence" value="ECO:0007669"/>
    <property type="project" value="InterPro"/>
</dbReference>
<keyword evidence="2" id="KW-1185">Reference proteome</keyword>
<comment type="caution">
    <text evidence="1">The sequence shown here is derived from an EMBL/GenBank/DDBJ whole genome shotgun (WGS) entry which is preliminary data.</text>
</comment>
<reference evidence="1 2" key="1">
    <citation type="submission" date="2019-02" db="EMBL/GenBank/DDBJ databases">
        <title>Genomic Encyclopedia of Type Strains, Phase IV (KMG-IV): sequencing the most valuable type-strain genomes for metagenomic binning, comparative biology and taxonomic classification.</title>
        <authorList>
            <person name="Goeker M."/>
        </authorList>
    </citation>
    <scope>NUCLEOTIDE SEQUENCE [LARGE SCALE GENOMIC DNA]</scope>
    <source>
        <strain evidence="1 2">DSM 18116</strain>
    </source>
</reference>
<dbReference type="InterPro" id="IPR013324">
    <property type="entry name" value="RNA_pol_sigma_r3/r4-like"/>
</dbReference>
<dbReference type="RefSeq" id="WP_130543982.1">
    <property type="nucleotide sequence ID" value="NZ_CP042431.1"/>
</dbReference>
<dbReference type="SUPFAM" id="SSF88659">
    <property type="entry name" value="Sigma3 and sigma4 domains of RNA polymerase sigma factors"/>
    <property type="match status" value="1"/>
</dbReference>
<name>A0A4Q7MFZ4_9BACT</name>
<evidence type="ECO:0000313" key="2">
    <source>
        <dbReference type="Proteomes" id="UP000293874"/>
    </source>
</evidence>
<dbReference type="GO" id="GO:0003700">
    <property type="term" value="F:DNA-binding transcription factor activity"/>
    <property type="evidence" value="ECO:0007669"/>
    <property type="project" value="InterPro"/>
</dbReference>